<gene>
    <name evidence="2" type="ORF">UR93_C0006G0009</name>
</gene>
<feature type="transmembrane region" description="Helical" evidence="1">
    <location>
        <begin position="68"/>
        <end position="87"/>
    </location>
</feature>
<sequence length="501" mass="57656">MGFSIRIKDSNYKFFVLLLSLVFLQVIIFGSVFLLKGLPYQLILSVIFTSTICLTPLVFSLINSKDLLSPPVGVGFMIFFFYVPSAIYGWRHQDKIISNVGDYLDDAVLLAGIGFLMLLLGYYYFGFLHKHIKHRLVSVWEPKRAVFISLFLYFVGFALRINYFSSISNVGGLFNNSAKVIYTSGNTQLIGFLLNLPFIALLMYTITFFKLEKNNRYKVLIGIGLALLVILEIVMAFPTSRRWYIFQTLVYVFVPIYYLYKRFSSKSIIIGMVLFSLFIALFFPLMNIHRQSVIELYQKDNSLKLFNTKTFGLTKREITKLIKEKSYLNFIYEEQMRRYDQSSVLGAIISDTPEQMPFQNGKTIFPGLVGSLIPRFIWSDKPTMFDQNMFGWRYGFIAPNDDNTTVLFSYIGELYLNFAWLGVIIGMFIYGIFFRYVYELCVGGGSSLIQSSLGIFIYTLFWTQIVHIEALFIPALGGTIQTLILLIPILLFVNNRNKVIS</sequence>
<reference evidence="2 3" key="1">
    <citation type="journal article" date="2015" name="Nature">
        <title>rRNA introns, odd ribosomes, and small enigmatic genomes across a large radiation of phyla.</title>
        <authorList>
            <person name="Brown C.T."/>
            <person name="Hug L.A."/>
            <person name="Thomas B.C."/>
            <person name="Sharon I."/>
            <person name="Castelle C.J."/>
            <person name="Singh A."/>
            <person name="Wilkins M.J."/>
            <person name="Williams K.H."/>
            <person name="Banfield J.F."/>
        </authorList>
    </citation>
    <scope>NUCLEOTIDE SEQUENCE [LARGE SCALE GENOMIC DNA]</scope>
</reference>
<feature type="transmembrane region" description="Helical" evidence="1">
    <location>
        <begin position="185"/>
        <end position="207"/>
    </location>
</feature>
<comment type="caution">
    <text evidence="2">The sequence shown here is derived from an EMBL/GenBank/DDBJ whole genome shotgun (WGS) entry which is preliminary data.</text>
</comment>
<feature type="transmembrane region" description="Helical" evidence="1">
    <location>
        <begin position="243"/>
        <end position="260"/>
    </location>
</feature>
<name>A0A0G0DJ87_9BACT</name>
<keyword evidence="1" id="KW-0812">Transmembrane</keyword>
<evidence type="ECO:0008006" key="4">
    <source>
        <dbReference type="Google" id="ProtNLM"/>
    </source>
</evidence>
<evidence type="ECO:0000256" key="1">
    <source>
        <dbReference type="SAM" id="Phobius"/>
    </source>
</evidence>
<feature type="transmembrane region" description="Helical" evidence="1">
    <location>
        <begin position="471"/>
        <end position="493"/>
    </location>
</feature>
<organism evidence="2 3">
    <name type="scientific">Berkelbacteria bacterium GW2011_GWA2_35_9</name>
    <dbReference type="NCBI Taxonomy" id="1618333"/>
    <lineage>
        <taxon>Bacteria</taxon>
        <taxon>Candidatus Berkelbacteria</taxon>
    </lineage>
</organism>
<protein>
    <recommendedName>
        <fullName evidence="4">Oligosaccharide repeat unit polymerase</fullName>
    </recommendedName>
</protein>
<keyword evidence="1" id="KW-1133">Transmembrane helix</keyword>
<feature type="transmembrane region" description="Helical" evidence="1">
    <location>
        <begin position="414"/>
        <end position="433"/>
    </location>
</feature>
<feature type="transmembrane region" description="Helical" evidence="1">
    <location>
        <begin position="12"/>
        <end position="34"/>
    </location>
</feature>
<proteinExistence type="predicted"/>
<dbReference type="InterPro" id="IPR029468">
    <property type="entry name" value="O-ag_pol_Wzy"/>
</dbReference>
<feature type="transmembrane region" description="Helical" evidence="1">
    <location>
        <begin position="107"/>
        <end position="125"/>
    </location>
</feature>
<dbReference type="Pfam" id="PF14296">
    <property type="entry name" value="O-ag_pol_Wzy"/>
    <property type="match status" value="1"/>
</dbReference>
<accession>A0A0G0DJ87</accession>
<feature type="transmembrane region" description="Helical" evidence="1">
    <location>
        <begin position="440"/>
        <end position="465"/>
    </location>
</feature>
<dbReference type="EMBL" id="LBRB01000006">
    <property type="protein sequence ID" value="KKP88876.1"/>
    <property type="molecule type" value="Genomic_DNA"/>
</dbReference>
<keyword evidence="1" id="KW-0472">Membrane</keyword>
<feature type="transmembrane region" description="Helical" evidence="1">
    <location>
        <begin position="40"/>
        <end position="61"/>
    </location>
</feature>
<feature type="transmembrane region" description="Helical" evidence="1">
    <location>
        <begin position="145"/>
        <end position="165"/>
    </location>
</feature>
<feature type="transmembrane region" description="Helical" evidence="1">
    <location>
        <begin position="267"/>
        <end position="286"/>
    </location>
</feature>
<evidence type="ECO:0000313" key="3">
    <source>
        <dbReference type="Proteomes" id="UP000034316"/>
    </source>
</evidence>
<feature type="transmembrane region" description="Helical" evidence="1">
    <location>
        <begin position="219"/>
        <end position="237"/>
    </location>
</feature>
<dbReference type="Proteomes" id="UP000034316">
    <property type="component" value="Unassembled WGS sequence"/>
</dbReference>
<dbReference type="STRING" id="1618333.UR93_C0006G0009"/>
<dbReference type="AlphaFoldDB" id="A0A0G0DJ87"/>
<evidence type="ECO:0000313" key="2">
    <source>
        <dbReference type="EMBL" id="KKP88876.1"/>
    </source>
</evidence>